<keyword evidence="1" id="KW-0614">Plasmid</keyword>
<geneLocation type="plasmid" evidence="2">
    <name>puw386</name>
</geneLocation>
<reference evidence="1 2" key="1">
    <citation type="submission" date="2019-04" db="EMBL/GenBank/DDBJ databases">
        <title>Complete Genome of UW386 and Higher Quality Genome of UW700.</title>
        <authorList>
            <person name="Jacobs J."/>
            <person name="Perez A."/>
            <person name="Steidl O."/>
            <person name="Allen C."/>
        </authorList>
    </citation>
    <scope>NUCLEOTIDE SEQUENCE [LARGE SCALE GENOMIC DNA]</scope>
    <source>
        <strain evidence="1 2">UW386</strain>
        <plasmid evidence="2">puw386</plasmid>
    </source>
</reference>
<organism evidence="1 2">
    <name type="scientific">Ralstonia solanacearum</name>
    <name type="common">Pseudomonas solanacearum</name>
    <dbReference type="NCBI Taxonomy" id="305"/>
    <lineage>
        <taxon>Bacteria</taxon>
        <taxon>Pseudomonadati</taxon>
        <taxon>Pseudomonadota</taxon>
        <taxon>Betaproteobacteria</taxon>
        <taxon>Burkholderiales</taxon>
        <taxon>Burkholderiaceae</taxon>
        <taxon>Ralstonia</taxon>
        <taxon>Ralstonia solanacearum species complex</taxon>
    </lineage>
</organism>
<name>A0AA92EH51_RALSL</name>
<protein>
    <submittedName>
        <fullName evidence="1">Uncharacterized protein</fullName>
    </submittedName>
</protein>
<proteinExistence type="predicted"/>
<dbReference type="EMBL" id="CP039340">
    <property type="protein sequence ID" value="QCX51969.1"/>
    <property type="molecule type" value="Genomic_DNA"/>
</dbReference>
<sequence length="150" mass="16204">MKLDQQLLDEVADCLNGGGRNYVVFLRLYQVPTAQTTDSQECIREVLGPGVVVGGIEDVSAELVCSQVEASLRFTGDEAAGPCRSVLSSDRLQNRLTEVQAGLLALAGTSGTIQKFWLREGHPAYPVFWDFGFLFFGSETISILIGASSD</sequence>
<gene>
    <name evidence="1" type="ORF">E7Z57_23665</name>
</gene>
<accession>A0AA92EH51</accession>
<dbReference type="AlphaFoldDB" id="A0AA92EH51"/>
<evidence type="ECO:0000313" key="2">
    <source>
        <dbReference type="Proteomes" id="UP000310553"/>
    </source>
</evidence>
<evidence type="ECO:0000313" key="1">
    <source>
        <dbReference type="EMBL" id="QCX51969.1"/>
    </source>
</evidence>
<dbReference type="Proteomes" id="UP000310553">
    <property type="component" value="Plasmid pUW386"/>
</dbReference>